<dbReference type="STRING" id="698492.A0A0E9NFU3"/>
<proteinExistence type="predicted"/>
<protein>
    <submittedName>
        <fullName evidence="2">Uncharacterized protein</fullName>
    </submittedName>
</protein>
<dbReference type="RefSeq" id="XP_019023040.1">
    <property type="nucleotide sequence ID" value="XM_019165489.1"/>
</dbReference>
<dbReference type="Proteomes" id="UP000033140">
    <property type="component" value="Unassembled WGS sequence"/>
</dbReference>
<feature type="compositionally biased region" description="Basic and acidic residues" evidence="1">
    <location>
        <begin position="174"/>
        <end position="191"/>
    </location>
</feature>
<evidence type="ECO:0000256" key="1">
    <source>
        <dbReference type="SAM" id="MobiDB-lite"/>
    </source>
</evidence>
<feature type="compositionally biased region" description="Basic and acidic residues" evidence="1">
    <location>
        <begin position="76"/>
        <end position="90"/>
    </location>
</feature>
<evidence type="ECO:0000313" key="3">
    <source>
        <dbReference type="Proteomes" id="UP000033140"/>
    </source>
</evidence>
<dbReference type="AlphaFoldDB" id="A0A0E9NFU3"/>
<name>A0A0E9NFU3_SAICN</name>
<comment type="caution">
    <text evidence="2">The sequence shown here is derived from an EMBL/GenBank/DDBJ whole genome shotgun (WGS) entry which is preliminary data.</text>
</comment>
<dbReference type="OMA" id="TREWDST"/>
<keyword evidence="3" id="KW-1185">Reference proteome</keyword>
<reference evidence="2 3" key="3">
    <citation type="journal article" date="2015" name="Genome Announc.">
        <title>Draft Genome Sequence of the Archiascomycetous Yeast Saitoella complicata.</title>
        <authorList>
            <person name="Yamauchi K."/>
            <person name="Kondo S."/>
            <person name="Hamamoto M."/>
            <person name="Takahashi Y."/>
            <person name="Ogura Y."/>
            <person name="Hayashi T."/>
            <person name="Nishida H."/>
        </authorList>
    </citation>
    <scope>NUCLEOTIDE SEQUENCE [LARGE SCALE GENOMIC DNA]</scope>
    <source>
        <strain evidence="2 3">NRRL Y-17804</strain>
    </source>
</reference>
<sequence length="363" mass="41041">MNNIPEPPPGWDSASDFAQTRDLDVELVDPNAHILAHTPPTRGRGHQAPRREFQNDGPDTGSRVDRLQSGGSGKPKVSEEELVRRMERIKLKNAKLTARHEASTADAEQFQRSEEDRRKKDAVIAEERKKRDEARRKAREEEVRKREDQQKALKVMADEREKNRQRKLVGQGRRAWDADKDEQEVQEREAPRTYPRRGLRREGRDADEPPKERNGFGFRERGRGRGGRPGSGPRQDQPPQQEVWPSLSGAEVKKSAVPAWEHGKSNQTSATKEAKPKTSDAAKPSWQTAPVPTHKEPSSGWGDEPKGERRQRTTSGWDDDATEEEKQATAAVAKSLWDTPEAAERKVESWDDEVEAVSSKLGL</sequence>
<evidence type="ECO:0000313" key="2">
    <source>
        <dbReference type="EMBL" id="GAO48683.1"/>
    </source>
</evidence>
<feature type="compositionally biased region" description="Basic and acidic residues" evidence="1">
    <location>
        <begin position="293"/>
        <end position="311"/>
    </location>
</feature>
<reference evidence="2 3" key="1">
    <citation type="journal article" date="2011" name="J. Gen. Appl. Microbiol.">
        <title>Draft genome sequencing of the enigmatic yeast Saitoella complicata.</title>
        <authorList>
            <person name="Nishida H."/>
            <person name="Hamamoto M."/>
            <person name="Sugiyama J."/>
        </authorList>
    </citation>
    <scope>NUCLEOTIDE SEQUENCE [LARGE SCALE GENOMIC DNA]</scope>
    <source>
        <strain evidence="2 3">NRRL Y-17804</strain>
    </source>
</reference>
<organism evidence="2 3">
    <name type="scientific">Saitoella complicata (strain BCRC 22490 / CBS 7301 / JCM 7358 / NBRC 10748 / NRRL Y-17804)</name>
    <dbReference type="NCBI Taxonomy" id="698492"/>
    <lineage>
        <taxon>Eukaryota</taxon>
        <taxon>Fungi</taxon>
        <taxon>Dikarya</taxon>
        <taxon>Ascomycota</taxon>
        <taxon>Taphrinomycotina</taxon>
        <taxon>Taphrinomycotina incertae sedis</taxon>
        <taxon>Saitoella</taxon>
    </lineage>
</organism>
<feature type="region of interest" description="Disordered" evidence="1">
    <location>
        <begin position="1"/>
        <end position="352"/>
    </location>
</feature>
<dbReference type="EMBL" id="BACD03000016">
    <property type="protein sequence ID" value="GAO48683.1"/>
    <property type="molecule type" value="Genomic_DNA"/>
</dbReference>
<feature type="compositionally biased region" description="Basic and acidic residues" evidence="1">
    <location>
        <begin position="98"/>
        <end position="162"/>
    </location>
</feature>
<feature type="compositionally biased region" description="Pro residues" evidence="1">
    <location>
        <begin position="1"/>
        <end position="10"/>
    </location>
</feature>
<feature type="compositionally biased region" description="Basic and acidic residues" evidence="1">
    <location>
        <begin position="200"/>
        <end position="223"/>
    </location>
</feature>
<reference evidence="2 3" key="2">
    <citation type="journal article" date="2014" name="J. Gen. Appl. Microbiol.">
        <title>The early diverging ascomycetous budding yeast Saitoella complicata has three histone deacetylases belonging to the Clr6, Hos2, and Rpd3 lineages.</title>
        <authorList>
            <person name="Nishida H."/>
            <person name="Matsumoto T."/>
            <person name="Kondo S."/>
            <person name="Hamamoto M."/>
            <person name="Yoshikawa H."/>
        </authorList>
    </citation>
    <scope>NUCLEOTIDE SEQUENCE [LARGE SCALE GENOMIC DNA]</scope>
    <source>
        <strain evidence="2 3">NRRL Y-17804</strain>
    </source>
</reference>
<accession>A0A0E9NFU3</accession>
<gene>
    <name evidence="2" type="ORF">G7K_2853-t1</name>
</gene>
<dbReference type="OrthoDB" id="2402960at2759"/>